<dbReference type="InterPro" id="IPR016186">
    <property type="entry name" value="C-type_lectin-like/link_sf"/>
</dbReference>
<evidence type="ECO:0000313" key="4">
    <source>
        <dbReference type="Proteomes" id="UP001152747"/>
    </source>
</evidence>
<evidence type="ECO:0000313" key="3">
    <source>
        <dbReference type="EMBL" id="CAI5454203.1"/>
    </source>
</evidence>
<feature type="chain" id="PRO_5040482408" description="C-type lectin domain-containing protein" evidence="1">
    <location>
        <begin position="20"/>
        <end position="204"/>
    </location>
</feature>
<dbReference type="InterPro" id="IPR016187">
    <property type="entry name" value="CTDL_fold"/>
</dbReference>
<dbReference type="SMART" id="SM00034">
    <property type="entry name" value="CLECT"/>
    <property type="match status" value="1"/>
</dbReference>
<name>A0A9P1IXP9_9PELO</name>
<dbReference type="PANTHER" id="PTHR23124:SF148">
    <property type="entry name" value="C-TYPE LECTIN DOMAIN-CONTAINING PROTEIN-RELATED"/>
    <property type="match status" value="1"/>
</dbReference>
<dbReference type="InterPro" id="IPR001304">
    <property type="entry name" value="C-type_lectin-like"/>
</dbReference>
<protein>
    <recommendedName>
        <fullName evidence="2">C-type lectin domain-containing protein</fullName>
    </recommendedName>
</protein>
<comment type="caution">
    <text evidence="3">The sequence shown here is derived from an EMBL/GenBank/DDBJ whole genome shotgun (WGS) entry which is preliminary data.</text>
</comment>
<sequence>MFSTAVIAVLILFGTFCDCCIPTQTAEDVTTTTSTTSTTTTTTSTTTTTLVPSCVDSTWTLFNRDTYFWCMKAYIGSSPNALLATQYCQTLNSAAVATGFQNAAEITTIVATAPAGLKLWIGAQRNSDCALVRLTAACNQLTSFHWTDGFTTGTDGFVWKTSQPDNSLLTQSFVVVYTSTGLLDDEHRWLTMQGVVCGMEATYS</sequence>
<feature type="signal peptide" evidence="1">
    <location>
        <begin position="1"/>
        <end position="19"/>
    </location>
</feature>
<proteinExistence type="predicted"/>
<dbReference type="SUPFAM" id="SSF56436">
    <property type="entry name" value="C-type lectin-like"/>
    <property type="match status" value="1"/>
</dbReference>
<dbReference type="Gene3D" id="3.10.100.10">
    <property type="entry name" value="Mannose-Binding Protein A, subunit A"/>
    <property type="match status" value="1"/>
</dbReference>
<evidence type="ECO:0000259" key="2">
    <source>
        <dbReference type="SMART" id="SM00034"/>
    </source>
</evidence>
<dbReference type="EMBL" id="CANHGI010000006">
    <property type="protein sequence ID" value="CAI5454203.1"/>
    <property type="molecule type" value="Genomic_DNA"/>
</dbReference>
<dbReference type="PANTHER" id="PTHR23124">
    <property type="entry name" value="C-TYPE LECTIN DOMAIN-CONTAINING PROTEIN-RELATED-RELATED"/>
    <property type="match status" value="1"/>
</dbReference>
<organism evidence="3 4">
    <name type="scientific">Caenorhabditis angaria</name>
    <dbReference type="NCBI Taxonomy" id="860376"/>
    <lineage>
        <taxon>Eukaryota</taxon>
        <taxon>Metazoa</taxon>
        <taxon>Ecdysozoa</taxon>
        <taxon>Nematoda</taxon>
        <taxon>Chromadorea</taxon>
        <taxon>Rhabditida</taxon>
        <taxon>Rhabditina</taxon>
        <taxon>Rhabditomorpha</taxon>
        <taxon>Rhabditoidea</taxon>
        <taxon>Rhabditidae</taxon>
        <taxon>Peloderinae</taxon>
        <taxon>Caenorhabditis</taxon>
    </lineage>
</organism>
<evidence type="ECO:0000256" key="1">
    <source>
        <dbReference type="SAM" id="SignalP"/>
    </source>
</evidence>
<reference evidence="3" key="1">
    <citation type="submission" date="2022-11" db="EMBL/GenBank/DDBJ databases">
        <authorList>
            <person name="Kikuchi T."/>
        </authorList>
    </citation>
    <scope>NUCLEOTIDE SEQUENCE</scope>
    <source>
        <strain evidence="3">PS1010</strain>
    </source>
</reference>
<gene>
    <name evidence="3" type="ORF">CAMP_LOCUS16840</name>
</gene>
<dbReference type="Proteomes" id="UP001152747">
    <property type="component" value="Unassembled WGS sequence"/>
</dbReference>
<keyword evidence="4" id="KW-1185">Reference proteome</keyword>
<keyword evidence="1" id="KW-0732">Signal</keyword>
<accession>A0A9P1IXP9</accession>
<feature type="domain" description="C-type lectin" evidence="2">
    <location>
        <begin position="54"/>
        <end position="198"/>
    </location>
</feature>
<dbReference type="AlphaFoldDB" id="A0A9P1IXP9"/>